<proteinExistence type="predicted"/>
<evidence type="ECO:0000313" key="1">
    <source>
        <dbReference type="EMBL" id="GAA5800396.1"/>
    </source>
</evidence>
<sequence>MAFLSIDLRYLAKLDSLCRAYITNRKIELQLQAYKGSLNYYMRPLLQTLSIMESQIINHPAADKMEVVCVPQKDLLKACAYYFQEDGVKREKPLESIPWIESVLPEMKNDVLIRPSGWWDCGRGECYVVIQDKLDWERISLQGNEFGGHIALDKATNVVSFTYPNIDSCIDRFLVDWERIFMMANITRQVSSVWFEKYKEQLEFSPTDLQELSFVYAKVKQERKKKKVFVFLKQFFFIFRILPVVSNGIRWDQVNLDNIISNSELQKIQIRQP</sequence>
<name>A0ABP9Y0B6_9FUNG</name>
<accession>A0ABP9Y0B6</accession>
<reference evidence="1 2" key="1">
    <citation type="submission" date="2024-04" db="EMBL/GenBank/DDBJ databases">
        <title>genome sequences of Mucor flavus KT1a and Helicostylum pulchrum KT1b strains isolation_sourced from the surface of a dry-aged beef.</title>
        <authorList>
            <person name="Toyotome T."/>
            <person name="Hosono M."/>
            <person name="Torimaru M."/>
            <person name="Fukuda K."/>
            <person name="Mikami N."/>
        </authorList>
    </citation>
    <scope>NUCLEOTIDE SEQUENCE [LARGE SCALE GENOMIC DNA]</scope>
    <source>
        <strain evidence="1 2">KT1b</strain>
    </source>
</reference>
<gene>
    <name evidence="1" type="ORF">HPULCUR_005826</name>
</gene>
<organism evidence="1 2">
    <name type="scientific">Helicostylum pulchrum</name>
    <dbReference type="NCBI Taxonomy" id="562976"/>
    <lineage>
        <taxon>Eukaryota</taxon>
        <taxon>Fungi</taxon>
        <taxon>Fungi incertae sedis</taxon>
        <taxon>Mucoromycota</taxon>
        <taxon>Mucoromycotina</taxon>
        <taxon>Mucoromycetes</taxon>
        <taxon>Mucorales</taxon>
        <taxon>Mucorineae</taxon>
        <taxon>Mucoraceae</taxon>
        <taxon>Helicostylum</taxon>
    </lineage>
</organism>
<protein>
    <submittedName>
        <fullName evidence="1">Uncharacterized protein</fullName>
    </submittedName>
</protein>
<keyword evidence="2" id="KW-1185">Reference proteome</keyword>
<dbReference type="Proteomes" id="UP001476247">
    <property type="component" value="Unassembled WGS sequence"/>
</dbReference>
<evidence type="ECO:0000313" key="2">
    <source>
        <dbReference type="Proteomes" id="UP001476247"/>
    </source>
</evidence>
<comment type="caution">
    <text evidence="1">The sequence shown here is derived from an EMBL/GenBank/DDBJ whole genome shotgun (WGS) entry which is preliminary data.</text>
</comment>
<dbReference type="EMBL" id="BAABUJ010000015">
    <property type="protein sequence ID" value="GAA5800396.1"/>
    <property type="molecule type" value="Genomic_DNA"/>
</dbReference>